<name>T1GBC0_MEGSC</name>
<evidence type="ECO:0000313" key="1">
    <source>
        <dbReference type="EnsemblMetazoa" id="MESCA000551-PA"/>
    </source>
</evidence>
<dbReference type="EMBL" id="CAQQ02085774">
    <property type="status" value="NOT_ANNOTATED_CDS"/>
    <property type="molecule type" value="Genomic_DNA"/>
</dbReference>
<protein>
    <submittedName>
        <fullName evidence="1">Uncharacterized protein</fullName>
    </submittedName>
</protein>
<dbReference type="Proteomes" id="UP000015102">
    <property type="component" value="Unassembled WGS sequence"/>
</dbReference>
<proteinExistence type="predicted"/>
<dbReference type="EnsemblMetazoa" id="MESCA000551-RA">
    <property type="protein sequence ID" value="MESCA000551-PA"/>
    <property type="gene ID" value="MESCA000551"/>
</dbReference>
<reference evidence="2" key="1">
    <citation type="submission" date="2013-02" db="EMBL/GenBank/DDBJ databases">
        <authorList>
            <person name="Hughes D."/>
        </authorList>
    </citation>
    <scope>NUCLEOTIDE SEQUENCE</scope>
    <source>
        <strain>Durham</strain>
        <strain evidence="2">NC isolate 2 -- Noor lab</strain>
    </source>
</reference>
<organism evidence="1 2">
    <name type="scientific">Megaselia scalaris</name>
    <name type="common">Humpbacked fly</name>
    <name type="synonym">Phora scalaris</name>
    <dbReference type="NCBI Taxonomy" id="36166"/>
    <lineage>
        <taxon>Eukaryota</taxon>
        <taxon>Metazoa</taxon>
        <taxon>Ecdysozoa</taxon>
        <taxon>Arthropoda</taxon>
        <taxon>Hexapoda</taxon>
        <taxon>Insecta</taxon>
        <taxon>Pterygota</taxon>
        <taxon>Neoptera</taxon>
        <taxon>Endopterygota</taxon>
        <taxon>Diptera</taxon>
        <taxon>Brachycera</taxon>
        <taxon>Muscomorpha</taxon>
        <taxon>Platypezoidea</taxon>
        <taxon>Phoridae</taxon>
        <taxon>Megaseliini</taxon>
        <taxon>Megaselia</taxon>
    </lineage>
</organism>
<accession>T1GBC0</accession>
<keyword evidence="2" id="KW-1185">Reference proteome</keyword>
<sequence length="87" mass="10313">MNYRRAENRQKLHISPAELLEQRIVLSVCREQNDRKQEQTVTEGAINSSLERFTNKCLKINIYSIPGSKNQFRIRCQYVFRKGVLQK</sequence>
<dbReference type="HOGENOM" id="CLU_2485906_0_0_1"/>
<evidence type="ECO:0000313" key="2">
    <source>
        <dbReference type="Proteomes" id="UP000015102"/>
    </source>
</evidence>
<dbReference type="AlphaFoldDB" id="T1GBC0"/>
<reference evidence="1" key="2">
    <citation type="submission" date="2015-06" db="UniProtKB">
        <authorList>
            <consortium name="EnsemblMetazoa"/>
        </authorList>
    </citation>
    <scope>IDENTIFICATION</scope>
</reference>
<dbReference type="EMBL" id="CAQQ02085775">
    <property type="status" value="NOT_ANNOTATED_CDS"/>
    <property type="molecule type" value="Genomic_DNA"/>
</dbReference>